<evidence type="ECO:0000256" key="3">
    <source>
        <dbReference type="ARBA" id="ARBA00023242"/>
    </source>
</evidence>
<evidence type="ECO:0008006" key="7">
    <source>
        <dbReference type="Google" id="ProtNLM"/>
    </source>
</evidence>
<feature type="compositionally biased region" description="Basic residues" evidence="4">
    <location>
        <begin position="105"/>
        <end position="118"/>
    </location>
</feature>
<name>A0ABR1PDM8_DIAER</name>
<reference evidence="5 6" key="1">
    <citation type="submission" date="2024-02" db="EMBL/GenBank/DDBJ databases">
        <title>De novo assembly and annotation of 12 fungi associated with fruit tree decline syndrome in Ontario, Canada.</title>
        <authorList>
            <person name="Sulman M."/>
            <person name="Ellouze W."/>
            <person name="Ilyukhin E."/>
        </authorList>
    </citation>
    <scope>NUCLEOTIDE SEQUENCE [LARGE SCALE GENOMIC DNA]</scope>
    <source>
        <strain evidence="5 6">M169</strain>
    </source>
</reference>
<evidence type="ECO:0000313" key="6">
    <source>
        <dbReference type="Proteomes" id="UP001430848"/>
    </source>
</evidence>
<keyword evidence="3" id="KW-0539">Nucleus</keyword>
<accession>A0ABR1PDM8</accession>
<feature type="compositionally biased region" description="Acidic residues" evidence="4">
    <location>
        <begin position="21"/>
        <end position="100"/>
    </location>
</feature>
<evidence type="ECO:0000313" key="5">
    <source>
        <dbReference type="EMBL" id="KAK7734074.1"/>
    </source>
</evidence>
<dbReference type="PANTHER" id="PTHR15052">
    <property type="entry name" value="RNA POLYMERASE III TRANSCRIPTION INITIATION FACTOR COMPLEX SUBUNIT"/>
    <property type="match status" value="1"/>
</dbReference>
<feature type="region of interest" description="Disordered" evidence="4">
    <location>
        <begin position="658"/>
        <end position="702"/>
    </location>
</feature>
<sequence>MRTRKANKSKRFSFADTYGIESDEGSDGPAEVEDADEDDDVDFDVTQDADEGQGGSDEDDDDDDPNGAVEDEEALGEGEEPEAVDGDDIVPVESEDDGGDDTARKRQNRVPRGRGRWKKNLPKRATVHGVPPYPTDLRKTRVYDGPLKRWTRSHQLLTMLYGPGEARIAVARGMFRKWFGNQVLPSKTHTGRGGVMQSPWLAEDYELKQRQWARSWHEKCRSAKQVQRSRKIRPDHVEMFKPASDSLICFVGPFNNQTQVRSSYGFGQPVSETGQTQAAIDPSLQDGATPASGWLLDTGGLPLGIGWAPVTGRQEQYLAVCTVPPSDQELRLSRVPEEDPEEKKRGSIQIWSIPCHKDNGGYASLVHHLWFDWGRPKRLQWCPIPSPDDSKVGLVAVLCSDGQVRVVEIAKSTSGQTNYEWITNPVATVGFTDEYMVLATSLAWVNTNRLCLGHTDGSISLWSIFPRQMLMRKSVHISYILDIASGFPSYPYHISSTPVGGCPTVTDLNLPSAETTYIPMVGAVNFQHNLVDWNDHLQGFFGMHPAPIPHNTIIGWGHIRYYMQSRTLMTTPSPPMCLASGRTHPFTLVGCADGSLWAINPLRIVLKDRGDPIYKLKVLHHEFRPAAKLGGVPLQPGEVVRGAARILQGFLPEMNSNPRAEYVREQNKKRNEANRRKSKGKGKKKALDDGDMDIDDEDDGLTKGEGKALSKLLDETRAVVHDARTRVVVAAWNPNVEYGWWAAAAMGSGLIKIMDLGVGE</sequence>
<dbReference type="EMBL" id="JAKNSF020000016">
    <property type="protein sequence ID" value="KAK7734074.1"/>
    <property type="molecule type" value="Genomic_DNA"/>
</dbReference>
<feature type="compositionally biased region" description="Basic and acidic residues" evidence="4">
    <location>
        <begin position="661"/>
        <end position="675"/>
    </location>
</feature>
<keyword evidence="6" id="KW-1185">Reference proteome</keyword>
<dbReference type="Proteomes" id="UP001430848">
    <property type="component" value="Unassembled WGS sequence"/>
</dbReference>
<gene>
    <name evidence="5" type="ORF">SLS63_004359</name>
</gene>
<proteinExistence type="predicted"/>
<evidence type="ECO:0000256" key="4">
    <source>
        <dbReference type="SAM" id="MobiDB-lite"/>
    </source>
</evidence>
<dbReference type="Gene3D" id="2.130.10.10">
    <property type="entry name" value="YVTN repeat-like/Quinoprotein amine dehydrogenase"/>
    <property type="match status" value="1"/>
</dbReference>
<feature type="compositionally biased region" description="Acidic residues" evidence="4">
    <location>
        <begin position="689"/>
        <end position="699"/>
    </location>
</feature>
<dbReference type="PANTHER" id="PTHR15052:SF2">
    <property type="entry name" value="GENERAL TRANSCRIPTION FACTOR 3C POLYPEPTIDE 2"/>
    <property type="match status" value="1"/>
</dbReference>
<dbReference type="InterPro" id="IPR036322">
    <property type="entry name" value="WD40_repeat_dom_sf"/>
</dbReference>
<protein>
    <recommendedName>
        <fullName evidence="7">Transcription factor TFIIIC complex subunit Tfc6</fullName>
    </recommendedName>
</protein>
<dbReference type="InterPro" id="IPR015943">
    <property type="entry name" value="WD40/YVTN_repeat-like_dom_sf"/>
</dbReference>
<feature type="region of interest" description="Disordered" evidence="4">
    <location>
        <begin position="1"/>
        <end position="118"/>
    </location>
</feature>
<dbReference type="SUPFAM" id="SSF50978">
    <property type="entry name" value="WD40 repeat-like"/>
    <property type="match status" value="1"/>
</dbReference>
<evidence type="ECO:0000256" key="2">
    <source>
        <dbReference type="ARBA" id="ARBA00023163"/>
    </source>
</evidence>
<comment type="subcellular location">
    <subcellularLocation>
        <location evidence="1">Nucleus</location>
    </subcellularLocation>
</comment>
<comment type="caution">
    <text evidence="5">The sequence shown here is derived from an EMBL/GenBank/DDBJ whole genome shotgun (WGS) entry which is preliminary data.</text>
</comment>
<dbReference type="InterPro" id="IPR052416">
    <property type="entry name" value="GTF3C_component"/>
</dbReference>
<organism evidence="5 6">
    <name type="scientific">Diaporthe eres</name>
    <name type="common">Phomopsis oblonga</name>
    <dbReference type="NCBI Taxonomy" id="83184"/>
    <lineage>
        <taxon>Eukaryota</taxon>
        <taxon>Fungi</taxon>
        <taxon>Dikarya</taxon>
        <taxon>Ascomycota</taxon>
        <taxon>Pezizomycotina</taxon>
        <taxon>Sordariomycetes</taxon>
        <taxon>Sordariomycetidae</taxon>
        <taxon>Diaporthales</taxon>
        <taxon>Diaporthaceae</taxon>
        <taxon>Diaporthe</taxon>
        <taxon>Diaporthe eres species complex</taxon>
    </lineage>
</organism>
<keyword evidence="2" id="KW-0804">Transcription</keyword>
<evidence type="ECO:0000256" key="1">
    <source>
        <dbReference type="ARBA" id="ARBA00004123"/>
    </source>
</evidence>
<feature type="compositionally biased region" description="Basic residues" evidence="4">
    <location>
        <begin position="1"/>
        <end position="11"/>
    </location>
</feature>